<name>A0A6F8XLY1_9ACTN</name>
<dbReference type="AlphaFoldDB" id="A0A6F8XLY1"/>
<organism evidence="1 2">
    <name type="scientific">Phytohabitans flavus</name>
    <dbReference type="NCBI Taxonomy" id="1076124"/>
    <lineage>
        <taxon>Bacteria</taxon>
        <taxon>Bacillati</taxon>
        <taxon>Actinomycetota</taxon>
        <taxon>Actinomycetes</taxon>
        <taxon>Micromonosporales</taxon>
        <taxon>Micromonosporaceae</taxon>
    </lineage>
</organism>
<dbReference type="Proteomes" id="UP000502508">
    <property type="component" value="Chromosome"/>
</dbReference>
<protein>
    <submittedName>
        <fullName evidence="1">Uncharacterized protein</fullName>
    </submittedName>
</protein>
<sequence>MHILPTFRRLLIALAATVAVMGTLVAMSAPVQAKSAEISVQQSGIHIINRSAGGGLHLRITFGNGLSSPWVTGGQAMFITPRDEIYQTFRVYIKRHSTGATRQIPGTHVYSPYRGNTVTLTGTWDAPGVSVSS</sequence>
<gene>
    <name evidence="1" type="ORF">Pflav_012440</name>
</gene>
<keyword evidence="2" id="KW-1185">Reference proteome</keyword>
<evidence type="ECO:0000313" key="2">
    <source>
        <dbReference type="Proteomes" id="UP000502508"/>
    </source>
</evidence>
<evidence type="ECO:0000313" key="1">
    <source>
        <dbReference type="EMBL" id="BCB74834.1"/>
    </source>
</evidence>
<dbReference type="KEGG" id="pfla:Pflav_012440"/>
<dbReference type="EMBL" id="AP022870">
    <property type="protein sequence ID" value="BCB74834.1"/>
    <property type="molecule type" value="Genomic_DNA"/>
</dbReference>
<proteinExistence type="predicted"/>
<reference evidence="1 2" key="1">
    <citation type="submission" date="2020-03" db="EMBL/GenBank/DDBJ databases">
        <title>Whole genome shotgun sequence of Phytohabitans flavus NBRC 107702.</title>
        <authorList>
            <person name="Komaki H."/>
            <person name="Tamura T."/>
        </authorList>
    </citation>
    <scope>NUCLEOTIDE SEQUENCE [LARGE SCALE GENOMIC DNA]</scope>
    <source>
        <strain evidence="1 2">NBRC 107702</strain>
    </source>
</reference>
<reference evidence="1 2" key="2">
    <citation type="submission" date="2020-03" db="EMBL/GenBank/DDBJ databases">
        <authorList>
            <person name="Ichikawa N."/>
            <person name="Kimura A."/>
            <person name="Kitahashi Y."/>
            <person name="Uohara A."/>
        </authorList>
    </citation>
    <scope>NUCLEOTIDE SEQUENCE [LARGE SCALE GENOMIC DNA]</scope>
    <source>
        <strain evidence="1 2">NBRC 107702</strain>
    </source>
</reference>
<accession>A0A6F8XLY1</accession>